<dbReference type="Proteomes" id="UP001500151">
    <property type="component" value="Unassembled WGS sequence"/>
</dbReference>
<evidence type="ECO:0000313" key="4">
    <source>
        <dbReference type="Proteomes" id="UP001500151"/>
    </source>
</evidence>
<evidence type="ECO:0000256" key="2">
    <source>
        <dbReference type="SAM" id="SignalP"/>
    </source>
</evidence>
<dbReference type="EMBL" id="BAAASJ010000033">
    <property type="protein sequence ID" value="GAA2636888.1"/>
    <property type="molecule type" value="Genomic_DNA"/>
</dbReference>
<feature type="region of interest" description="Disordered" evidence="1">
    <location>
        <begin position="41"/>
        <end position="80"/>
    </location>
</feature>
<comment type="caution">
    <text evidence="3">The sequence shown here is derived from an EMBL/GenBank/DDBJ whole genome shotgun (WGS) entry which is preliminary data.</text>
</comment>
<evidence type="ECO:0008006" key="5">
    <source>
        <dbReference type="Google" id="ProtNLM"/>
    </source>
</evidence>
<feature type="compositionally biased region" description="Low complexity" evidence="1">
    <location>
        <begin position="68"/>
        <end position="80"/>
    </location>
</feature>
<keyword evidence="4" id="KW-1185">Reference proteome</keyword>
<evidence type="ECO:0000313" key="3">
    <source>
        <dbReference type="EMBL" id="GAA2636888.1"/>
    </source>
</evidence>
<protein>
    <recommendedName>
        <fullName evidence="5">5'-nucleotidase</fullName>
    </recommendedName>
</protein>
<gene>
    <name evidence="3" type="ORF">GCM10010307_34060</name>
</gene>
<reference evidence="4" key="1">
    <citation type="journal article" date="2019" name="Int. J. Syst. Evol. Microbiol.">
        <title>The Global Catalogue of Microorganisms (GCM) 10K type strain sequencing project: providing services to taxonomists for standard genome sequencing and annotation.</title>
        <authorList>
            <consortium name="The Broad Institute Genomics Platform"/>
            <consortium name="The Broad Institute Genome Sequencing Center for Infectious Disease"/>
            <person name="Wu L."/>
            <person name="Ma J."/>
        </authorList>
    </citation>
    <scope>NUCLEOTIDE SEQUENCE [LARGE SCALE GENOMIC DNA]</scope>
    <source>
        <strain evidence="4">JCM 4524</strain>
    </source>
</reference>
<proteinExistence type="predicted"/>
<name>A0ABP6D8N8_9ACTN</name>
<sequence>MHKRMLRSALAAAFSAVVAFGVLSGLDGTKVDARAGDSSWSVNAAPAADPGDSSWVSPASTGGDDDSSWSGDDSSWAVES</sequence>
<accession>A0ABP6D8N8</accession>
<organism evidence="3 4">
    <name type="scientific">Streptomyces vastus</name>
    <dbReference type="NCBI Taxonomy" id="285451"/>
    <lineage>
        <taxon>Bacteria</taxon>
        <taxon>Bacillati</taxon>
        <taxon>Actinomycetota</taxon>
        <taxon>Actinomycetes</taxon>
        <taxon>Kitasatosporales</taxon>
        <taxon>Streptomycetaceae</taxon>
        <taxon>Streptomyces</taxon>
    </lineage>
</organism>
<feature type="chain" id="PRO_5045400595" description="5'-nucleotidase" evidence="2">
    <location>
        <begin position="25"/>
        <end position="80"/>
    </location>
</feature>
<evidence type="ECO:0000256" key="1">
    <source>
        <dbReference type="SAM" id="MobiDB-lite"/>
    </source>
</evidence>
<feature type="signal peptide" evidence="2">
    <location>
        <begin position="1"/>
        <end position="24"/>
    </location>
</feature>
<keyword evidence="2" id="KW-0732">Signal</keyword>